<feature type="compositionally biased region" description="Gly residues" evidence="1">
    <location>
        <begin position="1"/>
        <end position="12"/>
    </location>
</feature>
<gene>
    <name evidence="2" type="ORF">CEY00_Acc10395</name>
</gene>
<evidence type="ECO:0000256" key="1">
    <source>
        <dbReference type="SAM" id="MobiDB-lite"/>
    </source>
</evidence>
<keyword evidence="2" id="KW-0223">Dioxygenase</keyword>
<evidence type="ECO:0000313" key="3">
    <source>
        <dbReference type="Proteomes" id="UP000241394"/>
    </source>
</evidence>
<dbReference type="Gramene" id="PSS21352">
    <property type="protein sequence ID" value="PSS21352"/>
    <property type="gene ID" value="CEY00_Acc10395"/>
</dbReference>
<name>A0A2R6R5S9_ACTCC</name>
<comment type="caution">
    <text evidence="2">The sequence shown here is derived from an EMBL/GenBank/DDBJ whole genome shotgun (WGS) entry which is preliminary data.</text>
</comment>
<feature type="compositionally biased region" description="Basic and acidic residues" evidence="1">
    <location>
        <begin position="121"/>
        <end position="132"/>
    </location>
</feature>
<dbReference type="EMBL" id="NKQK01000009">
    <property type="protein sequence ID" value="PSS21352.1"/>
    <property type="molecule type" value="Genomic_DNA"/>
</dbReference>
<organism evidence="2 3">
    <name type="scientific">Actinidia chinensis var. chinensis</name>
    <name type="common">Chinese soft-hair kiwi</name>
    <dbReference type="NCBI Taxonomy" id="1590841"/>
    <lineage>
        <taxon>Eukaryota</taxon>
        <taxon>Viridiplantae</taxon>
        <taxon>Streptophyta</taxon>
        <taxon>Embryophyta</taxon>
        <taxon>Tracheophyta</taxon>
        <taxon>Spermatophyta</taxon>
        <taxon>Magnoliopsida</taxon>
        <taxon>eudicotyledons</taxon>
        <taxon>Gunneridae</taxon>
        <taxon>Pentapetalae</taxon>
        <taxon>asterids</taxon>
        <taxon>Ericales</taxon>
        <taxon>Actinidiaceae</taxon>
        <taxon>Actinidia</taxon>
    </lineage>
</organism>
<dbReference type="AlphaFoldDB" id="A0A2R6R5S9"/>
<protein>
    <submittedName>
        <fullName evidence="2">Naringenin,2-oxoglutarate 3-dioxygenase</fullName>
    </submittedName>
</protein>
<accession>A0A2R6R5S9</accession>
<dbReference type="GO" id="GO:0051213">
    <property type="term" value="F:dioxygenase activity"/>
    <property type="evidence" value="ECO:0007669"/>
    <property type="project" value="UniProtKB-KW"/>
</dbReference>
<feature type="region of interest" description="Disordered" evidence="1">
    <location>
        <begin position="112"/>
        <end position="176"/>
    </location>
</feature>
<feature type="region of interest" description="Disordered" evidence="1">
    <location>
        <begin position="1"/>
        <end position="22"/>
    </location>
</feature>
<proteinExistence type="predicted"/>
<keyword evidence="3" id="KW-1185">Reference proteome</keyword>
<reference evidence="3" key="2">
    <citation type="journal article" date="2018" name="BMC Genomics">
        <title>A manually annotated Actinidia chinensis var. chinensis (kiwifruit) genome highlights the challenges associated with draft genomes and gene prediction in plants.</title>
        <authorList>
            <person name="Pilkington S.M."/>
            <person name="Crowhurst R."/>
            <person name="Hilario E."/>
            <person name="Nardozza S."/>
            <person name="Fraser L."/>
            <person name="Peng Y."/>
            <person name="Gunaseelan K."/>
            <person name="Simpson R."/>
            <person name="Tahir J."/>
            <person name="Deroles S.C."/>
            <person name="Templeton K."/>
            <person name="Luo Z."/>
            <person name="Davy M."/>
            <person name="Cheng C."/>
            <person name="McNeilage M."/>
            <person name="Scaglione D."/>
            <person name="Liu Y."/>
            <person name="Zhang Q."/>
            <person name="Datson P."/>
            <person name="De Silva N."/>
            <person name="Gardiner S.E."/>
            <person name="Bassett H."/>
            <person name="Chagne D."/>
            <person name="McCallum J."/>
            <person name="Dzierzon H."/>
            <person name="Deng C."/>
            <person name="Wang Y.Y."/>
            <person name="Barron L."/>
            <person name="Manako K."/>
            <person name="Bowen J."/>
            <person name="Foster T.M."/>
            <person name="Erridge Z.A."/>
            <person name="Tiffin H."/>
            <person name="Waite C.N."/>
            <person name="Davies K.M."/>
            <person name="Grierson E.P."/>
            <person name="Laing W.A."/>
            <person name="Kirk R."/>
            <person name="Chen X."/>
            <person name="Wood M."/>
            <person name="Montefiori M."/>
            <person name="Brummell D.A."/>
            <person name="Schwinn K.E."/>
            <person name="Catanach A."/>
            <person name="Fullerton C."/>
            <person name="Li D."/>
            <person name="Meiyalaghan S."/>
            <person name="Nieuwenhuizen N."/>
            <person name="Read N."/>
            <person name="Prakash R."/>
            <person name="Hunter D."/>
            <person name="Zhang H."/>
            <person name="McKenzie M."/>
            <person name="Knabel M."/>
            <person name="Harris A."/>
            <person name="Allan A.C."/>
            <person name="Gleave A."/>
            <person name="Chen A."/>
            <person name="Janssen B.J."/>
            <person name="Plunkett B."/>
            <person name="Ampomah-Dwamena C."/>
            <person name="Voogd C."/>
            <person name="Leif D."/>
            <person name="Lafferty D."/>
            <person name="Souleyre E.J.F."/>
            <person name="Varkonyi-Gasic E."/>
            <person name="Gambi F."/>
            <person name="Hanley J."/>
            <person name="Yao J.L."/>
            <person name="Cheung J."/>
            <person name="David K.M."/>
            <person name="Warren B."/>
            <person name="Marsh K."/>
            <person name="Snowden K.C."/>
            <person name="Lin-Wang K."/>
            <person name="Brian L."/>
            <person name="Martinez-Sanchez M."/>
            <person name="Wang M."/>
            <person name="Ileperuma N."/>
            <person name="Macnee N."/>
            <person name="Campin R."/>
            <person name="McAtee P."/>
            <person name="Drummond R.S.M."/>
            <person name="Espley R.V."/>
            <person name="Ireland H.S."/>
            <person name="Wu R."/>
            <person name="Atkinson R.G."/>
            <person name="Karunairetnam S."/>
            <person name="Bulley S."/>
            <person name="Chunkath S."/>
            <person name="Hanley Z."/>
            <person name="Storey R."/>
            <person name="Thrimawithana A.H."/>
            <person name="Thomson S."/>
            <person name="David C."/>
            <person name="Testolin R."/>
            <person name="Huang H."/>
            <person name="Hellens R.P."/>
            <person name="Schaffer R.J."/>
        </authorList>
    </citation>
    <scope>NUCLEOTIDE SEQUENCE [LARGE SCALE GENOMIC DNA]</scope>
    <source>
        <strain evidence="3">cv. Red5</strain>
    </source>
</reference>
<evidence type="ECO:0000313" key="2">
    <source>
        <dbReference type="EMBL" id="PSS21352.1"/>
    </source>
</evidence>
<feature type="compositionally biased region" description="Basic residues" evidence="1">
    <location>
        <begin position="147"/>
        <end position="161"/>
    </location>
</feature>
<sequence>MRGLGDFPGGGPWRRNRTRLRHDAPRSRVLRLAAGGEAPVRHVRRQERRLHRFQPSTGRGSARLARDRDLLLVPDPVQGLLAMAGQAGRVEMSNGAVQREADGSRLQAARRIVGGNGPGEGRTDESLCRHGPESGGELLPQVPSTRPHARPQAPHRPRNHHALASGPGWGASGHQGRWEELDHGSACGGGFCCQSWGPWSREYINSS</sequence>
<dbReference type="InParanoid" id="A0A2R6R5S9"/>
<reference evidence="2 3" key="1">
    <citation type="submission" date="2017-07" db="EMBL/GenBank/DDBJ databases">
        <title>An improved, manually edited Actinidia chinensis var. chinensis (kiwifruit) genome highlights the challenges associated with draft genomes and gene prediction in plants.</title>
        <authorList>
            <person name="Pilkington S."/>
            <person name="Crowhurst R."/>
            <person name="Hilario E."/>
            <person name="Nardozza S."/>
            <person name="Fraser L."/>
            <person name="Peng Y."/>
            <person name="Gunaseelan K."/>
            <person name="Simpson R."/>
            <person name="Tahir J."/>
            <person name="Deroles S."/>
            <person name="Templeton K."/>
            <person name="Luo Z."/>
            <person name="Davy M."/>
            <person name="Cheng C."/>
            <person name="Mcneilage M."/>
            <person name="Scaglione D."/>
            <person name="Liu Y."/>
            <person name="Zhang Q."/>
            <person name="Datson P."/>
            <person name="De Silva N."/>
            <person name="Gardiner S."/>
            <person name="Bassett H."/>
            <person name="Chagne D."/>
            <person name="Mccallum J."/>
            <person name="Dzierzon H."/>
            <person name="Deng C."/>
            <person name="Wang Y.-Y."/>
            <person name="Barron N."/>
            <person name="Manako K."/>
            <person name="Bowen J."/>
            <person name="Foster T."/>
            <person name="Erridge Z."/>
            <person name="Tiffin H."/>
            <person name="Waite C."/>
            <person name="Davies K."/>
            <person name="Grierson E."/>
            <person name="Laing W."/>
            <person name="Kirk R."/>
            <person name="Chen X."/>
            <person name="Wood M."/>
            <person name="Montefiori M."/>
            <person name="Brummell D."/>
            <person name="Schwinn K."/>
            <person name="Catanach A."/>
            <person name="Fullerton C."/>
            <person name="Li D."/>
            <person name="Meiyalaghan S."/>
            <person name="Nieuwenhuizen N."/>
            <person name="Read N."/>
            <person name="Prakash R."/>
            <person name="Hunter D."/>
            <person name="Zhang H."/>
            <person name="Mckenzie M."/>
            <person name="Knabel M."/>
            <person name="Harris A."/>
            <person name="Allan A."/>
            <person name="Chen A."/>
            <person name="Janssen B."/>
            <person name="Plunkett B."/>
            <person name="Dwamena C."/>
            <person name="Voogd C."/>
            <person name="Leif D."/>
            <person name="Lafferty D."/>
            <person name="Souleyre E."/>
            <person name="Varkonyi-Gasic E."/>
            <person name="Gambi F."/>
            <person name="Hanley J."/>
            <person name="Yao J.-L."/>
            <person name="Cheung J."/>
            <person name="David K."/>
            <person name="Warren B."/>
            <person name="Marsh K."/>
            <person name="Snowden K."/>
            <person name="Lin-Wang K."/>
            <person name="Brian L."/>
            <person name="Martinez-Sanchez M."/>
            <person name="Wang M."/>
            <person name="Ileperuma N."/>
            <person name="Macnee N."/>
            <person name="Campin R."/>
            <person name="Mcatee P."/>
            <person name="Drummond R."/>
            <person name="Espley R."/>
            <person name="Ireland H."/>
            <person name="Wu R."/>
            <person name="Atkinson R."/>
            <person name="Karunairetnam S."/>
            <person name="Bulley S."/>
            <person name="Chunkath S."/>
            <person name="Hanley Z."/>
            <person name="Storey R."/>
            <person name="Thrimawithana A."/>
            <person name="Thomson S."/>
            <person name="David C."/>
            <person name="Testolin R."/>
        </authorList>
    </citation>
    <scope>NUCLEOTIDE SEQUENCE [LARGE SCALE GENOMIC DNA]</scope>
    <source>
        <strain evidence="3">cv. Red5</strain>
        <tissue evidence="2">Young leaf</tissue>
    </source>
</reference>
<dbReference type="Proteomes" id="UP000241394">
    <property type="component" value="Chromosome LG9"/>
</dbReference>
<keyword evidence="2" id="KW-0560">Oxidoreductase</keyword>